<dbReference type="AlphaFoldDB" id="A0A6B9Z8B0"/>
<dbReference type="GO" id="GO:0016020">
    <property type="term" value="C:membrane"/>
    <property type="evidence" value="ECO:0007669"/>
    <property type="project" value="UniProtKB-SubCell"/>
</dbReference>
<gene>
    <name evidence="7" type="ORF">GWR21_02320</name>
</gene>
<dbReference type="RefSeq" id="WP_162330171.1">
    <property type="nucleotide sequence ID" value="NZ_CP048113.1"/>
</dbReference>
<evidence type="ECO:0000256" key="4">
    <source>
        <dbReference type="ARBA" id="ARBA00023136"/>
    </source>
</evidence>
<protein>
    <recommendedName>
        <fullName evidence="6">AprE-like beta-barrel domain-containing protein</fullName>
    </recommendedName>
</protein>
<dbReference type="PANTHER" id="PTHR30386:SF26">
    <property type="entry name" value="TRANSPORT PROTEIN COMB"/>
    <property type="match status" value="1"/>
</dbReference>
<sequence>MPIDEQKISRINVRSEYFQDILDKVPSRIITYGSTGMLVILLIIIIGMKIVRYPDVITTEAVVTTNTPPVTVHNRVSSRIVSLLKADQDTVTAGEWVMVLYNSASYQEVLRLRDILKNVKGPAFWEKIDTVKFEELTALGDMQSGYARFYKSVEELRLFNRLNIQHRQLTINADRAKSMNALNKQLQNKLTILQRQSLLSKSDFDRNKLLDSMRVIAKTEVEQKEISYLNTQNILEELNNSRINNQLQEQALNKENVTLAADYDNTLFTLRKNIFQSYSDLTFQLTEWQNKYVLDAPVSGVLNFYDIRTADQFLSNEQKVFTVTPVSGEEYFAIAKLPVTNSGKVRVGLKCNIRLNNYPYTEYGMLKGTVTAISAAVKEGFYSVKVQLPNHLVTTLHKPLDNKSELTGQADIIVEDLTLYDRLFNSIINKNTY</sequence>
<keyword evidence="3 5" id="KW-1133">Transmembrane helix</keyword>
<evidence type="ECO:0000256" key="3">
    <source>
        <dbReference type="ARBA" id="ARBA00022989"/>
    </source>
</evidence>
<keyword evidence="8" id="KW-1185">Reference proteome</keyword>
<dbReference type="Proteomes" id="UP000476411">
    <property type="component" value="Chromosome"/>
</dbReference>
<dbReference type="InterPro" id="IPR058982">
    <property type="entry name" value="Beta-barrel_AprE"/>
</dbReference>
<evidence type="ECO:0000259" key="6">
    <source>
        <dbReference type="Pfam" id="PF26002"/>
    </source>
</evidence>
<evidence type="ECO:0000256" key="1">
    <source>
        <dbReference type="ARBA" id="ARBA00004167"/>
    </source>
</evidence>
<evidence type="ECO:0000256" key="5">
    <source>
        <dbReference type="SAM" id="Phobius"/>
    </source>
</evidence>
<evidence type="ECO:0000313" key="7">
    <source>
        <dbReference type="EMBL" id="QHS58468.1"/>
    </source>
</evidence>
<dbReference type="KEGG" id="chih:GWR21_02320"/>
<dbReference type="PANTHER" id="PTHR30386">
    <property type="entry name" value="MEMBRANE FUSION SUBUNIT OF EMRAB-TOLC MULTIDRUG EFFLUX PUMP"/>
    <property type="match status" value="1"/>
</dbReference>
<accession>A0A6B9Z8B0</accession>
<organism evidence="7 8">
    <name type="scientific">Chitinophaga agri</name>
    <dbReference type="NCBI Taxonomy" id="2703787"/>
    <lineage>
        <taxon>Bacteria</taxon>
        <taxon>Pseudomonadati</taxon>
        <taxon>Bacteroidota</taxon>
        <taxon>Chitinophagia</taxon>
        <taxon>Chitinophagales</taxon>
        <taxon>Chitinophagaceae</taxon>
        <taxon>Chitinophaga</taxon>
    </lineage>
</organism>
<dbReference type="Pfam" id="PF26002">
    <property type="entry name" value="Beta-barrel_AprE"/>
    <property type="match status" value="1"/>
</dbReference>
<dbReference type="EMBL" id="CP048113">
    <property type="protein sequence ID" value="QHS58468.1"/>
    <property type="molecule type" value="Genomic_DNA"/>
</dbReference>
<dbReference type="InterPro" id="IPR050739">
    <property type="entry name" value="MFP"/>
</dbReference>
<feature type="transmembrane region" description="Helical" evidence="5">
    <location>
        <begin position="29"/>
        <end position="48"/>
    </location>
</feature>
<evidence type="ECO:0000256" key="2">
    <source>
        <dbReference type="ARBA" id="ARBA00022692"/>
    </source>
</evidence>
<name>A0A6B9Z8B0_9BACT</name>
<keyword evidence="4 5" id="KW-0472">Membrane</keyword>
<feature type="domain" description="AprE-like beta-barrel" evidence="6">
    <location>
        <begin position="334"/>
        <end position="407"/>
    </location>
</feature>
<evidence type="ECO:0000313" key="8">
    <source>
        <dbReference type="Proteomes" id="UP000476411"/>
    </source>
</evidence>
<comment type="subcellular location">
    <subcellularLocation>
        <location evidence="1">Membrane</location>
        <topology evidence="1">Single-pass membrane protein</topology>
    </subcellularLocation>
</comment>
<reference evidence="7 8" key="1">
    <citation type="submission" date="2020-01" db="EMBL/GenBank/DDBJ databases">
        <title>Complete genome sequence of Chitinophaga sp. H33E-04 isolated from quinoa roots.</title>
        <authorList>
            <person name="Weon H.-Y."/>
            <person name="Lee S.A."/>
        </authorList>
    </citation>
    <scope>NUCLEOTIDE SEQUENCE [LARGE SCALE GENOMIC DNA]</scope>
    <source>
        <strain evidence="7 8">H33E-04</strain>
    </source>
</reference>
<keyword evidence="2 5" id="KW-0812">Transmembrane</keyword>
<proteinExistence type="predicted"/>